<dbReference type="SMART" id="SM00338">
    <property type="entry name" value="BRLZ"/>
    <property type="match status" value="1"/>
</dbReference>
<dbReference type="PANTHER" id="PTHR13044">
    <property type="entry name" value="ACTIVATING TRANSCRIPTION FACTOR ATF 4/5"/>
    <property type="match status" value="1"/>
</dbReference>
<reference evidence="10 11" key="1">
    <citation type="journal article" date="2015" name="Genome Biol.">
        <title>Comparative genomics of Steinernema reveals deeply conserved gene regulatory networks.</title>
        <authorList>
            <person name="Dillman A.R."/>
            <person name="Macchietto M."/>
            <person name="Porter C.F."/>
            <person name="Rogers A."/>
            <person name="Williams B."/>
            <person name="Antoshechkin I."/>
            <person name="Lee M.M."/>
            <person name="Goodwin Z."/>
            <person name="Lu X."/>
            <person name="Lewis E.E."/>
            <person name="Goodrich-Blair H."/>
            <person name="Stock S.P."/>
            <person name="Adams B.J."/>
            <person name="Sternberg P.W."/>
            <person name="Mortazavi A."/>
        </authorList>
    </citation>
    <scope>NUCLEOTIDE SEQUENCE [LARGE SCALE GENOMIC DNA]</scope>
    <source>
        <strain evidence="10 11">ALL</strain>
    </source>
</reference>
<dbReference type="CDD" id="cd14813">
    <property type="entry name" value="bZIP_BmCbz-like"/>
    <property type="match status" value="1"/>
</dbReference>
<evidence type="ECO:0000259" key="9">
    <source>
        <dbReference type="PROSITE" id="PS50217"/>
    </source>
</evidence>
<evidence type="ECO:0000256" key="6">
    <source>
        <dbReference type="ARBA" id="ARBA00023242"/>
    </source>
</evidence>
<protein>
    <recommendedName>
        <fullName evidence="9">BZIP domain-containing protein</fullName>
    </recommendedName>
</protein>
<feature type="compositionally biased region" description="Basic and acidic residues" evidence="8">
    <location>
        <begin position="116"/>
        <end position="132"/>
    </location>
</feature>
<keyword evidence="11" id="KW-1185">Reference proteome</keyword>
<keyword evidence="6" id="KW-0539">Nucleus</keyword>
<evidence type="ECO:0000256" key="3">
    <source>
        <dbReference type="ARBA" id="ARBA00023015"/>
    </source>
</evidence>
<evidence type="ECO:0000313" key="10">
    <source>
        <dbReference type="EMBL" id="TKR68432.1"/>
    </source>
</evidence>
<keyword evidence="4" id="KW-0238">DNA-binding</keyword>
<dbReference type="EMBL" id="AZBU02000008">
    <property type="protein sequence ID" value="TKR68432.1"/>
    <property type="molecule type" value="Genomic_DNA"/>
</dbReference>
<dbReference type="Proteomes" id="UP000298663">
    <property type="component" value="Unassembled WGS sequence"/>
</dbReference>
<evidence type="ECO:0000256" key="1">
    <source>
        <dbReference type="ARBA" id="ARBA00004123"/>
    </source>
</evidence>
<dbReference type="PROSITE" id="PS50217">
    <property type="entry name" value="BZIP"/>
    <property type="match status" value="1"/>
</dbReference>
<dbReference type="SUPFAM" id="SSF57959">
    <property type="entry name" value="Leucine zipper domain"/>
    <property type="match status" value="1"/>
</dbReference>
<gene>
    <name evidence="10" type="ORF">L596_024421</name>
</gene>
<dbReference type="STRING" id="34508.A0A4U5MGZ5"/>
<dbReference type="AlphaFoldDB" id="A0A4U5MGZ5"/>
<feature type="coiled-coil region" evidence="7">
    <location>
        <begin position="154"/>
        <end position="184"/>
    </location>
</feature>
<proteinExistence type="inferred from homology"/>
<dbReference type="PANTHER" id="PTHR13044:SF14">
    <property type="entry name" value="CRYPTOCEPHAL, ISOFORM A"/>
    <property type="match status" value="1"/>
</dbReference>
<dbReference type="GO" id="GO:0000977">
    <property type="term" value="F:RNA polymerase II transcription regulatory region sequence-specific DNA binding"/>
    <property type="evidence" value="ECO:0007669"/>
    <property type="project" value="TreeGrafter"/>
</dbReference>
<feature type="region of interest" description="Disordered" evidence="8">
    <location>
        <begin position="81"/>
        <end position="140"/>
    </location>
</feature>
<feature type="compositionally biased region" description="Low complexity" evidence="8">
    <location>
        <begin position="81"/>
        <end position="98"/>
    </location>
</feature>
<name>A0A4U5MGZ5_STECR</name>
<organism evidence="10 11">
    <name type="scientific">Steinernema carpocapsae</name>
    <name type="common">Entomopathogenic nematode</name>
    <dbReference type="NCBI Taxonomy" id="34508"/>
    <lineage>
        <taxon>Eukaryota</taxon>
        <taxon>Metazoa</taxon>
        <taxon>Ecdysozoa</taxon>
        <taxon>Nematoda</taxon>
        <taxon>Chromadorea</taxon>
        <taxon>Rhabditida</taxon>
        <taxon>Tylenchina</taxon>
        <taxon>Panagrolaimomorpha</taxon>
        <taxon>Strongyloidoidea</taxon>
        <taxon>Steinernematidae</taxon>
        <taxon>Steinernema</taxon>
    </lineage>
</organism>
<dbReference type="GO" id="GO:0001228">
    <property type="term" value="F:DNA-binding transcription activator activity, RNA polymerase II-specific"/>
    <property type="evidence" value="ECO:0007669"/>
    <property type="project" value="TreeGrafter"/>
</dbReference>
<accession>A0A4U5MGZ5</accession>
<evidence type="ECO:0000256" key="4">
    <source>
        <dbReference type="ARBA" id="ARBA00023125"/>
    </source>
</evidence>
<evidence type="ECO:0000256" key="2">
    <source>
        <dbReference type="ARBA" id="ARBA00007163"/>
    </source>
</evidence>
<evidence type="ECO:0000256" key="8">
    <source>
        <dbReference type="SAM" id="MobiDB-lite"/>
    </source>
</evidence>
<dbReference type="InterPro" id="IPR004827">
    <property type="entry name" value="bZIP"/>
</dbReference>
<comment type="similarity">
    <text evidence="2">Belongs to the bZIP family.</text>
</comment>
<evidence type="ECO:0000313" key="11">
    <source>
        <dbReference type="Proteomes" id="UP000298663"/>
    </source>
</evidence>
<keyword evidence="7" id="KW-0175">Coiled coil</keyword>
<dbReference type="OrthoDB" id="10039716at2759"/>
<reference evidence="10 11" key="2">
    <citation type="journal article" date="2019" name="G3 (Bethesda)">
        <title>Hybrid Assembly of the Genome of the Entomopathogenic Nematode Steinernema carpocapsae Identifies the X-Chromosome.</title>
        <authorList>
            <person name="Serra L."/>
            <person name="Macchietto M."/>
            <person name="Macias-Munoz A."/>
            <person name="McGill C.J."/>
            <person name="Rodriguez I.M."/>
            <person name="Rodriguez B."/>
            <person name="Murad R."/>
            <person name="Mortazavi A."/>
        </authorList>
    </citation>
    <scope>NUCLEOTIDE SEQUENCE [LARGE SCALE GENOMIC DNA]</scope>
    <source>
        <strain evidence="10 11">ALL</strain>
    </source>
</reference>
<feature type="domain" description="BZIP" evidence="9">
    <location>
        <begin position="122"/>
        <end position="185"/>
    </location>
</feature>
<dbReference type="InterPro" id="IPR046347">
    <property type="entry name" value="bZIP_sf"/>
</dbReference>
<dbReference type="Pfam" id="PF07716">
    <property type="entry name" value="bZIP_2"/>
    <property type="match status" value="1"/>
</dbReference>
<comment type="subcellular location">
    <subcellularLocation>
        <location evidence="1">Nucleus</location>
    </subcellularLocation>
</comment>
<dbReference type="Gene3D" id="1.20.5.170">
    <property type="match status" value="1"/>
</dbReference>
<keyword evidence="3" id="KW-0805">Transcription regulation</keyword>
<evidence type="ECO:0000256" key="5">
    <source>
        <dbReference type="ARBA" id="ARBA00023163"/>
    </source>
</evidence>
<evidence type="ECO:0000256" key="7">
    <source>
        <dbReference type="SAM" id="Coils"/>
    </source>
</evidence>
<sequence>MPPKASSSPRSQLFYRPPRTICHFATSGIRIRDVSILNEFFDGFGSDQVAFQQPTVISSDPSASSSFDPYSYGSDSQMYTKAESSAAPFSSPSAFPEAPKTERDAFSPSSSSDSSRLQHESPMHYREMRDKNNVASQRSRMKRKMKFEALKGESIVLEKRNAELRQLSDELERQLETYKKMMMTMITNK</sequence>
<dbReference type="GO" id="GO:0005634">
    <property type="term" value="C:nucleus"/>
    <property type="evidence" value="ECO:0007669"/>
    <property type="project" value="UniProtKB-SubCell"/>
</dbReference>
<keyword evidence="5" id="KW-0804">Transcription</keyword>
<comment type="caution">
    <text evidence="10">The sequence shown here is derived from an EMBL/GenBank/DDBJ whole genome shotgun (WGS) entry which is preliminary data.</text>
</comment>
<dbReference type="PROSITE" id="PS00036">
    <property type="entry name" value="BZIP_BASIC"/>
    <property type="match status" value="1"/>
</dbReference>